<dbReference type="HOGENOM" id="CLU_071599_0_0_9"/>
<reference evidence="1" key="2">
    <citation type="submission" date="2011-05" db="EMBL/GenBank/DDBJ databases">
        <authorList>
            <person name="Davey R."/>
        </authorList>
    </citation>
    <scope>NUCLEOTIDE SEQUENCE</scope>
    <source>
        <strain evidence="1">ATCC 53608</strain>
    </source>
</reference>
<dbReference type="InterPro" id="IPR029035">
    <property type="entry name" value="DHS-like_NAD/FAD-binding_dom"/>
</dbReference>
<evidence type="ECO:0008006" key="2">
    <source>
        <dbReference type="Google" id="ProtNLM"/>
    </source>
</evidence>
<dbReference type="AlphaFoldDB" id="A0A0S4NL12"/>
<gene>
    <name evidence="1" type="ORF">LRATCC53608_1014</name>
</gene>
<dbReference type="SUPFAM" id="SSF52467">
    <property type="entry name" value="DHS-like NAD/FAD-binding domain"/>
    <property type="match status" value="1"/>
</dbReference>
<reference evidence="1" key="1">
    <citation type="journal article" date="2011" name="J. Bacteriol.">
        <title>Genome sequence of the vertebrate gut symbiont Lactobacillus reuteri ATCC 53608.</title>
        <authorList>
            <person name="Heavens D."/>
            <person name="Tailford L.E."/>
            <person name="Crossman L."/>
            <person name="Jeffers F."/>
            <person name="Mackenzie D.A."/>
            <person name="Caccamo M."/>
            <person name="Juge N."/>
        </authorList>
    </citation>
    <scope>NUCLEOTIDE SEQUENCE [LARGE SCALE GENOMIC DNA]</scope>
    <source>
        <strain evidence="1">ATCC 53608</strain>
    </source>
</reference>
<dbReference type="RefSeq" id="WP_003675432.1">
    <property type="nucleotide sequence ID" value="NZ_JBKZCH010000008.1"/>
</dbReference>
<accession>F8KDU2</accession>
<name>A0A0S4NL12_LIMR5</name>
<organism evidence="1">
    <name type="scientific">Limosilactobacillus reuteri subsp. suis (strain ATCC 53608 / LMG 31752 / 1063)</name>
    <name type="common">Lactobacillus reuteri</name>
    <dbReference type="NCBI Taxonomy" id="927703"/>
    <lineage>
        <taxon>Bacteria</taxon>
        <taxon>Bacillati</taxon>
        <taxon>Bacillota</taxon>
        <taxon>Bacilli</taxon>
        <taxon>Lactobacillales</taxon>
        <taxon>Lactobacillaceae</taxon>
        <taxon>Limosilactobacillus</taxon>
    </lineage>
</organism>
<dbReference type="EMBL" id="FR854363">
    <property type="protein sequence ID" value="CCC03765.1"/>
    <property type="molecule type" value="Genomic_DNA"/>
</dbReference>
<accession>A0A0S4NL12</accession>
<evidence type="ECO:0000313" key="1">
    <source>
        <dbReference type="EMBL" id="CCC03765.1"/>
    </source>
</evidence>
<proteinExistence type="predicted"/>
<sequence length="226" mass="26064">MDNIKDAALMIKDADALLISASNGLSISEGFNIFADNQDFEKYFGYFQTKYGISNILQGVGIPLSASDHAKFMERLEQYMITDYYGSRQFENLRKIIGDKDYFVITSNADTHFQLNGFNPHKIWEIEGNFFDLEMRSPEWQDQKEDFQHFTEKYRAKKVVQLELGIGAANQLIKLPLMRMVAMNMDWSYITLNFAKEINVLPVIKDRAIAIEGDLAKTLAQLKEKF</sequence>
<protein>
    <recommendedName>
        <fullName evidence="2">SIR2 family protein</fullName>
    </recommendedName>
</protein>